<reference evidence="1" key="1">
    <citation type="journal article" date="2009" name="Rice">
        <title>De Novo Next Generation Sequencing of Plant Genomes.</title>
        <authorList>
            <person name="Rounsley S."/>
            <person name="Marri P.R."/>
            <person name="Yu Y."/>
            <person name="He R."/>
            <person name="Sisneros N."/>
            <person name="Goicoechea J.L."/>
            <person name="Lee S.J."/>
            <person name="Angelova A."/>
            <person name="Kudrna D."/>
            <person name="Luo M."/>
            <person name="Affourtit J."/>
            <person name="Desany B."/>
            <person name="Knight J."/>
            <person name="Niazi F."/>
            <person name="Egholm M."/>
            <person name="Wing R.A."/>
        </authorList>
    </citation>
    <scope>NUCLEOTIDE SEQUENCE [LARGE SCALE GENOMIC DNA]</scope>
    <source>
        <strain evidence="1">cv. IRGC 105608</strain>
    </source>
</reference>
<evidence type="ECO:0000313" key="2">
    <source>
        <dbReference type="Proteomes" id="UP000026960"/>
    </source>
</evidence>
<dbReference type="Gramene" id="OBART05G16960.1">
    <property type="protein sequence ID" value="OBART05G16960.1"/>
    <property type="gene ID" value="OBART05G16960"/>
</dbReference>
<dbReference type="HOGENOM" id="CLU_120192_0_0_1"/>
<dbReference type="AlphaFoldDB" id="A0A0D3G7S8"/>
<evidence type="ECO:0000313" key="1">
    <source>
        <dbReference type="EnsemblPlants" id="OBART05G16960.1"/>
    </source>
</evidence>
<accession>A0A0D3G7S8</accession>
<dbReference type="PaxDb" id="65489-OBART05G16960.1"/>
<sequence>MEEDDDIVAVDGGGRRLMAVLEVKALLQASLPSMPKRRLAMANEVDVVGTSDFDWVEHSSWCASLFSLTWRRSFYDNEAVTKTTATSIFGFVARSNSYRGRSGQTWCCLGSSLHLRRFVFLLSLAGQKLQ</sequence>
<proteinExistence type="predicted"/>
<keyword evidence="2" id="KW-1185">Reference proteome</keyword>
<reference evidence="1" key="2">
    <citation type="submission" date="2015-03" db="UniProtKB">
        <authorList>
            <consortium name="EnsemblPlants"/>
        </authorList>
    </citation>
    <scope>IDENTIFICATION</scope>
</reference>
<dbReference type="EnsemblPlants" id="OBART05G16960.1">
    <property type="protein sequence ID" value="OBART05G16960.1"/>
    <property type="gene ID" value="OBART05G16960"/>
</dbReference>
<organism evidence="1">
    <name type="scientific">Oryza barthii</name>
    <dbReference type="NCBI Taxonomy" id="65489"/>
    <lineage>
        <taxon>Eukaryota</taxon>
        <taxon>Viridiplantae</taxon>
        <taxon>Streptophyta</taxon>
        <taxon>Embryophyta</taxon>
        <taxon>Tracheophyta</taxon>
        <taxon>Spermatophyta</taxon>
        <taxon>Magnoliopsida</taxon>
        <taxon>Liliopsida</taxon>
        <taxon>Poales</taxon>
        <taxon>Poaceae</taxon>
        <taxon>BOP clade</taxon>
        <taxon>Oryzoideae</taxon>
        <taxon>Oryzeae</taxon>
        <taxon>Oryzinae</taxon>
        <taxon>Oryza</taxon>
    </lineage>
</organism>
<protein>
    <submittedName>
        <fullName evidence="1">Uncharacterized protein</fullName>
    </submittedName>
</protein>
<name>A0A0D3G7S8_9ORYZ</name>
<dbReference type="Proteomes" id="UP000026960">
    <property type="component" value="Chromosome 5"/>
</dbReference>